<organism evidence="7 8">
    <name type="scientific">Rhipicephalus microplus</name>
    <name type="common">Cattle tick</name>
    <name type="synonym">Boophilus microplus</name>
    <dbReference type="NCBI Taxonomy" id="6941"/>
    <lineage>
        <taxon>Eukaryota</taxon>
        <taxon>Metazoa</taxon>
        <taxon>Ecdysozoa</taxon>
        <taxon>Arthropoda</taxon>
        <taxon>Chelicerata</taxon>
        <taxon>Arachnida</taxon>
        <taxon>Acari</taxon>
        <taxon>Parasitiformes</taxon>
        <taxon>Ixodida</taxon>
        <taxon>Ixodoidea</taxon>
        <taxon>Ixodidae</taxon>
        <taxon>Rhipicephalinae</taxon>
        <taxon>Rhipicephalus</taxon>
        <taxon>Boophilus</taxon>
    </lineage>
</organism>
<name>A0A9J6F688_RHIMP</name>
<dbReference type="InterPro" id="IPR037069">
    <property type="entry name" value="AcylCoA_DH/ox_N_sf"/>
</dbReference>
<dbReference type="GO" id="GO:0003995">
    <property type="term" value="F:acyl-CoA dehydrogenase activity"/>
    <property type="evidence" value="ECO:0007669"/>
    <property type="project" value="UniProtKB-ARBA"/>
</dbReference>
<dbReference type="Gene3D" id="2.40.110.10">
    <property type="entry name" value="Butyryl-CoA Dehydrogenase, subunit A, domain 2"/>
    <property type="match status" value="1"/>
</dbReference>
<gene>
    <name evidence="7" type="ORF">HPB51_021362</name>
</gene>
<dbReference type="EMBL" id="JABSTU010000001">
    <property type="protein sequence ID" value="KAH8042278.1"/>
    <property type="molecule type" value="Genomic_DNA"/>
</dbReference>
<dbReference type="VEuPathDB" id="VectorBase:LOC119174398"/>
<keyword evidence="8" id="KW-1185">Reference proteome</keyword>
<dbReference type="FunFam" id="1.10.540.10:FF:000002">
    <property type="entry name" value="Acyl-CoA dehydrogenase FadE19"/>
    <property type="match status" value="1"/>
</dbReference>
<dbReference type="GO" id="GO:0046359">
    <property type="term" value="P:butyrate catabolic process"/>
    <property type="evidence" value="ECO:0007669"/>
    <property type="project" value="TreeGrafter"/>
</dbReference>
<evidence type="ECO:0000313" key="8">
    <source>
        <dbReference type="Proteomes" id="UP000821866"/>
    </source>
</evidence>
<reference evidence="7" key="2">
    <citation type="submission" date="2021-09" db="EMBL/GenBank/DDBJ databases">
        <authorList>
            <person name="Jia N."/>
            <person name="Wang J."/>
            <person name="Shi W."/>
            <person name="Du L."/>
            <person name="Sun Y."/>
            <person name="Zhan W."/>
            <person name="Jiang J."/>
            <person name="Wang Q."/>
            <person name="Zhang B."/>
            <person name="Ji P."/>
            <person name="Sakyi L.B."/>
            <person name="Cui X."/>
            <person name="Yuan T."/>
            <person name="Jiang B."/>
            <person name="Yang W."/>
            <person name="Lam T.T.-Y."/>
            <person name="Chang Q."/>
            <person name="Ding S."/>
            <person name="Wang X."/>
            <person name="Zhu J."/>
            <person name="Ruan X."/>
            <person name="Zhao L."/>
            <person name="Wei J."/>
            <person name="Que T."/>
            <person name="Du C."/>
            <person name="Cheng J."/>
            <person name="Dai P."/>
            <person name="Han X."/>
            <person name="Huang E."/>
            <person name="Gao Y."/>
            <person name="Liu J."/>
            <person name="Shao H."/>
            <person name="Ye R."/>
            <person name="Li L."/>
            <person name="Wei W."/>
            <person name="Wang X."/>
            <person name="Wang C."/>
            <person name="Huo Q."/>
            <person name="Li W."/>
            <person name="Guo W."/>
            <person name="Chen H."/>
            <person name="Chen S."/>
            <person name="Zhou L."/>
            <person name="Zhou L."/>
            <person name="Ni X."/>
            <person name="Tian J."/>
            <person name="Zhou Y."/>
            <person name="Sheng Y."/>
            <person name="Liu T."/>
            <person name="Pan Y."/>
            <person name="Xia L."/>
            <person name="Li J."/>
            <person name="Zhao F."/>
            <person name="Cao W."/>
        </authorList>
    </citation>
    <scope>NUCLEOTIDE SEQUENCE</scope>
    <source>
        <strain evidence="7">Rmic-2018</strain>
        <tissue evidence="7">Larvae</tissue>
    </source>
</reference>
<evidence type="ECO:0000259" key="6">
    <source>
        <dbReference type="Pfam" id="PF02771"/>
    </source>
</evidence>
<dbReference type="Pfam" id="PF02771">
    <property type="entry name" value="Acyl-CoA_dh_N"/>
    <property type="match status" value="1"/>
</dbReference>
<reference evidence="7" key="1">
    <citation type="journal article" date="2020" name="Cell">
        <title>Large-Scale Comparative Analyses of Tick Genomes Elucidate Their Genetic Diversity and Vector Capacities.</title>
        <authorList>
            <consortium name="Tick Genome and Microbiome Consortium (TIGMIC)"/>
            <person name="Jia N."/>
            <person name="Wang J."/>
            <person name="Shi W."/>
            <person name="Du L."/>
            <person name="Sun Y."/>
            <person name="Zhan W."/>
            <person name="Jiang J.F."/>
            <person name="Wang Q."/>
            <person name="Zhang B."/>
            <person name="Ji P."/>
            <person name="Bell-Sakyi L."/>
            <person name="Cui X.M."/>
            <person name="Yuan T.T."/>
            <person name="Jiang B.G."/>
            <person name="Yang W.F."/>
            <person name="Lam T.T."/>
            <person name="Chang Q.C."/>
            <person name="Ding S.J."/>
            <person name="Wang X.J."/>
            <person name="Zhu J.G."/>
            <person name="Ruan X.D."/>
            <person name="Zhao L."/>
            <person name="Wei J.T."/>
            <person name="Ye R.Z."/>
            <person name="Que T.C."/>
            <person name="Du C.H."/>
            <person name="Zhou Y.H."/>
            <person name="Cheng J.X."/>
            <person name="Dai P.F."/>
            <person name="Guo W.B."/>
            <person name="Han X.H."/>
            <person name="Huang E.J."/>
            <person name="Li L.F."/>
            <person name="Wei W."/>
            <person name="Gao Y.C."/>
            <person name="Liu J.Z."/>
            <person name="Shao H.Z."/>
            <person name="Wang X."/>
            <person name="Wang C.C."/>
            <person name="Yang T.C."/>
            <person name="Huo Q.B."/>
            <person name="Li W."/>
            <person name="Chen H.Y."/>
            <person name="Chen S.E."/>
            <person name="Zhou L.G."/>
            <person name="Ni X.B."/>
            <person name="Tian J.H."/>
            <person name="Sheng Y."/>
            <person name="Liu T."/>
            <person name="Pan Y.S."/>
            <person name="Xia L.Y."/>
            <person name="Li J."/>
            <person name="Zhao F."/>
            <person name="Cao W.C."/>
        </authorList>
    </citation>
    <scope>NUCLEOTIDE SEQUENCE</scope>
    <source>
        <strain evidence="7">Rmic-2018</strain>
    </source>
</reference>
<evidence type="ECO:0000256" key="3">
    <source>
        <dbReference type="ARBA" id="ARBA00022630"/>
    </source>
</evidence>
<keyword evidence="3" id="KW-0285">Flavoprotein</keyword>
<dbReference type="Gene3D" id="1.10.540.10">
    <property type="entry name" value="Acyl-CoA dehydrogenase/oxidase, N-terminal domain"/>
    <property type="match status" value="1"/>
</dbReference>
<comment type="similarity">
    <text evidence="2">Belongs to the acyl-CoA dehydrogenase family.</text>
</comment>
<sequence length="140" mass="15121">MLRKTCREFAEKELKPVAGVIDKEHRYPREQVKKLGEMGLMAVAVPTELGGAGLDYLAYAIGMEEISRGCASTGVVMSVNNVMATVDKSKKHKGINAFIVPMPSPGLSLGKKEDKLGIKGSSTAQLIFEDCLVPKENRLG</sequence>
<dbReference type="GO" id="GO:0005739">
    <property type="term" value="C:mitochondrion"/>
    <property type="evidence" value="ECO:0007669"/>
    <property type="project" value="TreeGrafter"/>
</dbReference>
<accession>A0A9J6F688</accession>
<keyword evidence="5" id="KW-0560">Oxidoreductase</keyword>
<keyword evidence="4" id="KW-0274">FAD</keyword>
<dbReference type="InterPro" id="IPR013786">
    <property type="entry name" value="AcylCoA_DH/ox_N"/>
</dbReference>
<dbReference type="GO" id="GO:0033539">
    <property type="term" value="P:fatty acid beta-oxidation using acyl-CoA dehydrogenase"/>
    <property type="evidence" value="ECO:0007669"/>
    <property type="project" value="TreeGrafter"/>
</dbReference>
<comment type="caution">
    <text evidence="7">The sequence shown here is derived from an EMBL/GenBank/DDBJ whole genome shotgun (WGS) entry which is preliminary data.</text>
</comment>
<feature type="domain" description="Acyl-CoA dehydrogenase/oxidase N-terminal" evidence="6">
    <location>
        <begin position="1"/>
        <end position="84"/>
    </location>
</feature>
<evidence type="ECO:0000256" key="5">
    <source>
        <dbReference type="ARBA" id="ARBA00023002"/>
    </source>
</evidence>
<dbReference type="SUPFAM" id="SSF56645">
    <property type="entry name" value="Acyl-CoA dehydrogenase NM domain-like"/>
    <property type="match status" value="1"/>
</dbReference>
<dbReference type="InterPro" id="IPR009100">
    <property type="entry name" value="AcylCoA_DH/oxidase_NM_dom_sf"/>
</dbReference>
<evidence type="ECO:0000256" key="4">
    <source>
        <dbReference type="ARBA" id="ARBA00022827"/>
    </source>
</evidence>
<dbReference type="GO" id="GO:0050660">
    <property type="term" value="F:flavin adenine dinucleotide binding"/>
    <property type="evidence" value="ECO:0007669"/>
    <property type="project" value="InterPro"/>
</dbReference>
<protein>
    <recommendedName>
        <fullName evidence="6">Acyl-CoA dehydrogenase/oxidase N-terminal domain-containing protein</fullName>
    </recommendedName>
</protein>
<dbReference type="PANTHER" id="PTHR43884">
    <property type="entry name" value="ACYL-COA DEHYDROGENASE"/>
    <property type="match status" value="1"/>
</dbReference>
<evidence type="ECO:0000256" key="2">
    <source>
        <dbReference type="ARBA" id="ARBA00009347"/>
    </source>
</evidence>
<comment type="cofactor">
    <cofactor evidence="1">
        <name>FAD</name>
        <dbReference type="ChEBI" id="CHEBI:57692"/>
    </cofactor>
</comment>
<dbReference type="Proteomes" id="UP000821866">
    <property type="component" value="Chromosome 1"/>
</dbReference>
<dbReference type="AlphaFoldDB" id="A0A9J6F688"/>
<evidence type="ECO:0000256" key="1">
    <source>
        <dbReference type="ARBA" id="ARBA00001974"/>
    </source>
</evidence>
<evidence type="ECO:0000313" key="7">
    <source>
        <dbReference type="EMBL" id="KAH8042278.1"/>
    </source>
</evidence>
<dbReference type="InterPro" id="IPR046373">
    <property type="entry name" value="Acyl-CoA_Oxase/DH_mid-dom_sf"/>
</dbReference>
<proteinExistence type="inferred from homology"/>
<dbReference type="PANTHER" id="PTHR43884:SF12">
    <property type="entry name" value="ISOVALERYL-COA DEHYDROGENASE, MITOCHONDRIAL-RELATED"/>
    <property type="match status" value="1"/>
</dbReference>